<evidence type="ECO:0000313" key="1">
    <source>
        <dbReference type="EMBL" id="CAA9551505.1"/>
    </source>
</evidence>
<gene>
    <name evidence="1" type="ORF">AVDCRST_MAG81-1944</name>
</gene>
<reference evidence="1" key="1">
    <citation type="submission" date="2020-02" db="EMBL/GenBank/DDBJ databases">
        <authorList>
            <person name="Meier V. D."/>
        </authorList>
    </citation>
    <scope>NUCLEOTIDE SEQUENCE</scope>
    <source>
        <strain evidence="1">AVDCRST_MAG81</strain>
    </source>
</reference>
<protein>
    <submittedName>
        <fullName evidence="1">Uncharacterized protein</fullName>
    </submittedName>
</protein>
<name>A0A6J4UI92_9CYAN</name>
<sequence>CLRFYIHSPKQEPGFPPSQLLSCSSNKIAFYNLSLTLARFRFR</sequence>
<proteinExistence type="predicted"/>
<dbReference type="AlphaFoldDB" id="A0A6J4UI92"/>
<feature type="non-terminal residue" evidence="1">
    <location>
        <position position="43"/>
    </location>
</feature>
<organism evidence="1">
    <name type="scientific">uncultured Synechococcales cyanobacterium</name>
    <dbReference type="NCBI Taxonomy" id="1936017"/>
    <lineage>
        <taxon>Bacteria</taxon>
        <taxon>Bacillati</taxon>
        <taxon>Cyanobacteriota</taxon>
        <taxon>Cyanophyceae</taxon>
        <taxon>Synechococcales</taxon>
        <taxon>environmental samples</taxon>
    </lineage>
</organism>
<feature type="non-terminal residue" evidence="1">
    <location>
        <position position="1"/>
    </location>
</feature>
<dbReference type="EMBL" id="CADCWO010000001">
    <property type="protein sequence ID" value="CAA9551505.1"/>
    <property type="molecule type" value="Genomic_DNA"/>
</dbReference>
<accession>A0A6J4UI92</accession>